<dbReference type="Pfam" id="PF05425">
    <property type="entry name" value="CopD"/>
    <property type="match status" value="1"/>
</dbReference>
<dbReference type="Proteomes" id="UP001220064">
    <property type="component" value="Chromosome"/>
</dbReference>
<feature type="domain" description="Copper resistance protein D" evidence="7">
    <location>
        <begin position="258"/>
        <end position="351"/>
    </location>
</feature>
<keyword evidence="2" id="KW-1003">Cell membrane</keyword>
<feature type="transmembrane region" description="Helical" evidence="6">
    <location>
        <begin position="425"/>
        <end position="449"/>
    </location>
</feature>
<dbReference type="PANTHER" id="PTHR34820:SF4">
    <property type="entry name" value="INNER MEMBRANE PROTEIN YEBZ"/>
    <property type="match status" value="1"/>
</dbReference>
<dbReference type="RefSeq" id="WP_022863714.1">
    <property type="nucleotide sequence ID" value="NZ_ATVG01000015.1"/>
</dbReference>
<sequence length="691" mass="76280">MSKAQEDSADSAVQGGKRAGKRVKGSWPVYLIAAIFAGVVAGFISYFFLADSLAALGIPDPGRLTTVGLPFLRGAFWLSLAVAVGSFMVSAFLISPRVPGGDNDRLIEAPLTVDGHVAARTGAWAALVSALIAFLEVPLVMSDVSGTPFFQTLNPQMMGVALSQIATSQVWLVTAIMCVILAIGGFVSRMWAGQPPLLVLSVLCVVPLGMEGHSASGGDHDYGTNTLIWHLVFMILWVGGLIGLIAHARRLGPELPLAVRRYSRLAFIAICAMAISGVINAAIRIEFSDWFTTRYGLIITTKALLTIALGILGLAHRTLTIPQLKHKPQLFRRIAIGEVLVMAATVGVAITMGRTPPPPPRDPNLSAMQIQMGYNLDQPPSVINVWTQFRFDVMFGVIGLGLAAFYAWSVYRLHKRGLSWPVGRTIWWMLGSLGLTLVMSTGIGLYMPAMYSMHMLAHMVLSMVIPLFLVLGAPMTLLMEAYPSGRPGQPTIHDWVVALTKSRALRVITHPAVNLVQFLFFFYALYLNFDLYQVAISEHAGHVIMNWVFLLSGFIYFWEVVGPDPLPHRAPIRVRLLILFFSMPIHLFLGVYLMQLNQILGEEFYLSLNLPWDQDLRNDQRQGGGIAWGFGQFPLVIVFGKLFMEWLREDHSEARRFDAKADIDHDQDLSDYNAMLEQLNKTGDQSVFRQQ</sequence>
<feature type="transmembrane region" description="Helical" evidence="6">
    <location>
        <begin position="27"/>
        <end position="49"/>
    </location>
</feature>
<feature type="transmembrane region" description="Helical" evidence="6">
    <location>
        <begin position="117"/>
        <end position="141"/>
    </location>
</feature>
<evidence type="ECO:0000259" key="7">
    <source>
        <dbReference type="Pfam" id="PF05425"/>
    </source>
</evidence>
<feature type="transmembrane region" description="Helical" evidence="6">
    <location>
        <begin position="574"/>
        <end position="594"/>
    </location>
</feature>
<feature type="transmembrane region" description="Helical" evidence="6">
    <location>
        <begin position="295"/>
        <end position="315"/>
    </location>
</feature>
<reference evidence="8 9" key="1">
    <citation type="submission" date="2020-10" db="EMBL/GenBank/DDBJ databases">
        <title>Complete genome sequence of Corynebacterium massiliense DSM 45435, type strain of Corynebacterium massiliense.</title>
        <authorList>
            <person name="Busche T."/>
            <person name="Kalinowski J."/>
            <person name="Ruckert C."/>
        </authorList>
    </citation>
    <scope>NUCLEOTIDE SEQUENCE [LARGE SCALE GENOMIC DNA]</scope>
    <source>
        <strain evidence="8 9">DSM 45435</strain>
    </source>
</reference>
<feature type="transmembrane region" description="Helical" evidence="6">
    <location>
        <begin position="455"/>
        <end position="478"/>
    </location>
</feature>
<evidence type="ECO:0000256" key="2">
    <source>
        <dbReference type="ARBA" id="ARBA00022475"/>
    </source>
</evidence>
<keyword evidence="5 6" id="KW-0472">Membrane</keyword>
<feature type="transmembrane region" description="Helical" evidence="6">
    <location>
        <begin position="511"/>
        <end position="529"/>
    </location>
</feature>
<keyword evidence="9" id="KW-1185">Reference proteome</keyword>
<evidence type="ECO:0000313" key="8">
    <source>
        <dbReference type="EMBL" id="WCZ33052.1"/>
    </source>
</evidence>
<accession>A0ABY7U8N7</accession>
<keyword evidence="3 6" id="KW-0812">Transmembrane</keyword>
<name>A0ABY7U8N7_9CORY</name>
<protein>
    <submittedName>
        <fullName evidence="8">Cytochrome c oxidase caa3 assembly factor</fullName>
    </submittedName>
</protein>
<feature type="transmembrane region" description="Helical" evidence="6">
    <location>
        <begin position="265"/>
        <end position="283"/>
    </location>
</feature>
<evidence type="ECO:0000313" key="9">
    <source>
        <dbReference type="Proteomes" id="UP001220064"/>
    </source>
</evidence>
<dbReference type="PANTHER" id="PTHR34820">
    <property type="entry name" value="INNER MEMBRANE PROTEIN YEBZ"/>
    <property type="match status" value="1"/>
</dbReference>
<dbReference type="InterPro" id="IPR008457">
    <property type="entry name" value="Cu-R_CopD_dom"/>
</dbReference>
<keyword evidence="4 6" id="KW-1133">Transmembrane helix</keyword>
<feature type="transmembrane region" description="Helical" evidence="6">
    <location>
        <begin position="335"/>
        <end position="353"/>
    </location>
</feature>
<dbReference type="EMBL" id="CP063189">
    <property type="protein sequence ID" value="WCZ33052.1"/>
    <property type="molecule type" value="Genomic_DNA"/>
</dbReference>
<feature type="transmembrane region" description="Helical" evidence="6">
    <location>
        <begin position="75"/>
        <end position="96"/>
    </location>
</feature>
<feature type="transmembrane region" description="Helical" evidence="6">
    <location>
        <begin position="626"/>
        <end position="647"/>
    </location>
</feature>
<feature type="transmembrane region" description="Helical" evidence="6">
    <location>
        <begin position="161"/>
        <end position="185"/>
    </location>
</feature>
<evidence type="ECO:0000256" key="3">
    <source>
        <dbReference type="ARBA" id="ARBA00022692"/>
    </source>
</evidence>
<dbReference type="InterPro" id="IPR032694">
    <property type="entry name" value="CopC/D"/>
</dbReference>
<feature type="transmembrane region" description="Helical" evidence="6">
    <location>
        <begin position="544"/>
        <end position="562"/>
    </location>
</feature>
<organism evidence="8 9">
    <name type="scientific">Corynebacterium massiliense DSM 45435</name>
    <dbReference type="NCBI Taxonomy" id="1121364"/>
    <lineage>
        <taxon>Bacteria</taxon>
        <taxon>Bacillati</taxon>
        <taxon>Actinomycetota</taxon>
        <taxon>Actinomycetes</taxon>
        <taxon>Mycobacteriales</taxon>
        <taxon>Corynebacteriaceae</taxon>
        <taxon>Corynebacterium</taxon>
    </lineage>
</organism>
<gene>
    <name evidence="8" type="ORF">CMASS_08120</name>
</gene>
<evidence type="ECO:0000256" key="5">
    <source>
        <dbReference type="ARBA" id="ARBA00023136"/>
    </source>
</evidence>
<evidence type="ECO:0000256" key="4">
    <source>
        <dbReference type="ARBA" id="ARBA00022989"/>
    </source>
</evidence>
<feature type="transmembrane region" description="Helical" evidence="6">
    <location>
        <begin position="393"/>
        <end position="413"/>
    </location>
</feature>
<comment type="subcellular location">
    <subcellularLocation>
        <location evidence="1">Cell membrane</location>
        <topology evidence="1">Multi-pass membrane protein</topology>
    </subcellularLocation>
</comment>
<feature type="transmembrane region" description="Helical" evidence="6">
    <location>
        <begin position="227"/>
        <end position="245"/>
    </location>
</feature>
<proteinExistence type="predicted"/>
<dbReference type="InterPro" id="IPR019108">
    <property type="entry name" value="Caa3_assmbl_CtaG-rel"/>
</dbReference>
<evidence type="ECO:0000256" key="1">
    <source>
        <dbReference type="ARBA" id="ARBA00004651"/>
    </source>
</evidence>
<feature type="transmembrane region" description="Helical" evidence="6">
    <location>
        <begin position="197"/>
        <end position="215"/>
    </location>
</feature>
<evidence type="ECO:0000256" key="6">
    <source>
        <dbReference type="SAM" id="Phobius"/>
    </source>
</evidence>
<dbReference type="Pfam" id="PF09678">
    <property type="entry name" value="Caa3_CtaG"/>
    <property type="match status" value="1"/>
</dbReference>